<dbReference type="AlphaFoldDB" id="A0A2M6YCQ4"/>
<dbReference type="EMBL" id="PEXI01000028">
    <property type="protein sequence ID" value="PIU24486.1"/>
    <property type="molecule type" value="Genomic_DNA"/>
</dbReference>
<evidence type="ECO:0000313" key="3">
    <source>
        <dbReference type="Proteomes" id="UP000229896"/>
    </source>
</evidence>
<proteinExistence type="predicted"/>
<name>A0A2M6YCQ4_9BACT</name>
<feature type="transmembrane region" description="Helical" evidence="1">
    <location>
        <begin position="39"/>
        <end position="60"/>
    </location>
</feature>
<protein>
    <submittedName>
        <fullName evidence="2">Uncharacterized protein</fullName>
    </submittedName>
</protein>
<dbReference type="Proteomes" id="UP000229896">
    <property type="component" value="Unassembled WGS sequence"/>
</dbReference>
<organism evidence="2 3">
    <name type="scientific">Candidatus Berkelbacteria bacterium CG08_land_8_20_14_0_20_39_8</name>
    <dbReference type="NCBI Taxonomy" id="1974511"/>
    <lineage>
        <taxon>Bacteria</taxon>
        <taxon>Candidatus Berkelbacteria</taxon>
    </lineage>
</organism>
<gene>
    <name evidence="2" type="ORF">COT12_00770</name>
</gene>
<evidence type="ECO:0000256" key="1">
    <source>
        <dbReference type="SAM" id="Phobius"/>
    </source>
</evidence>
<accession>A0A2M6YCQ4</accession>
<evidence type="ECO:0000313" key="2">
    <source>
        <dbReference type="EMBL" id="PIU24486.1"/>
    </source>
</evidence>
<sequence>MIFLLICYFISLLIFAAFSASGIYHLWRFGYVGDLTKPVIFLYVAVSITTIILTLTIMSFRSWPSAL</sequence>
<reference evidence="3" key="1">
    <citation type="submission" date="2017-09" db="EMBL/GenBank/DDBJ databases">
        <title>Depth-based differentiation of microbial function through sediment-hosted aquifers and enrichment of novel symbionts in the deep terrestrial subsurface.</title>
        <authorList>
            <person name="Probst A.J."/>
            <person name="Ladd B."/>
            <person name="Jarett J.K."/>
            <person name="Geller-Mcgrath D.E."/>
            <person name="Sieber C.M.K."/>
            <person name="Emerson J.B."/>
            <person name="Anantharaman K."/>
            <person name="Thomas B.C."/>
            <person name="Malmstrom R."/>
            <person name="Stieglmeier M."/>
            <person name="Klingl A."/>
            <person name="Woyke T."/>
            <person name="Ryan C.M."/>
            <person name="Banfield J.F."/>
        </authorList>
    </citation>
    <scope>NUCLEOTIDE SEQUENCE [LARGE SCALE GENOMIC DNA]</scope>
</reference>
<keyword evidence="1" id="KW-0812">Transmembrane</keyword>
<keyword evidence="1" id="KW-1133">Transmembrane helix</keyword>
<comment type="caution">
    <text evidence="2">The sequence shown here is derived from an EMBL/GenBank/DDBJ whole genome shotgun (WGS) entry which is preliminary data.</text>
</comment>
<keyword evidence="1" id="KW-0472">Membrane</keyword>